<reference evidence="1 2" key="1">
    <citation type="submission" date="2015-12" db="EMBL/GenBank/DDBJ databases">
        <title>Diversity of Burkholderia near neighbor genomes.</title>
        <authorList>
            <person name="Sahl J."/>
            <person name="Wagner D."/>
            <person name="Keim P."/>
        </authorList>
    </citation>
    <scope>NUCLEOTIDE SEQUENCE [LARGE SCALE GENOMIC DNA]</scope>
    <source>
        <strain evidence="1 2">BDU8</strain>
    </source>
</reference>
<sequence length="160" mass="17997">MRKRTWKSLHATSLSEAFELCVQHADERRRPAKVLADLMGVEVKTLYRWLAETSMPLNRVRQFEEFCGARFVSEYLCVADGRRVVIEIPTGRRPGVSDLASLQSAFADAAAVLCRYYASGHEQAEAIAALTCAMTQAGYHRENVTKDRAPELRFDDAEAE</sequence>
<dbReference type="EMBL" id="CP013389">
    <property type="protein sequence ID" value="AOJ08687.1"/>
    <property type="molecule type" value="Genomic_DNA"/>
</dbReference>
<accession>A0A1B4FYF2</accession>
<gene>
    <name evidence="1" type="ORF">WS71_14785</name>
</gene>
<dbReference type="AlphaFoldDB" id="A0A1B4FYF2"/>
<evidence type="ECO:0000313" key="2">
    <source>
        <dbReference type="Proteomes" id="UP000067711"/>
    </source>
</evidence>
<dbReference type="Proteomes" id="UP000067711">
    <property type="component" value="Chromosome 1"/>
</dbReference>
<organism evidence="1 2">
    <name type="scientific">Burkholderia mayonis</name>
    <dbReference type="NCBI Taxonomy" id="1385591"/>
    <lineage>
        <taxon>Bacteria</taxon>
        <taxon>Pseudomonadati</taxon>
        <taxon>Pseudomonadota</taxon>
        <taxon>Betaproteobacteria</taxon>
        <taxon>Burkholderiales</taxon>
        <taxon>Burkholderiaceae</taxon>
        <taxon>Burkholderia</taxon>
        <taxon>pseudomallei group</taxon>
    </lineage>
</organism>
<protein>
    <submittedName>
        <fullName evidence="1">Uncharacterized protein</fullName>
    </submittedName>
</protein>
<evidence type="ECO:0000313" key="1">
    <source>
        <dbReference type="EMBL" id="AOJ08687.1"/>
    </source>
</evidence>
<name>A0A1B4FYF2_9BURK</name>
<proteinExistence type="predicted"/>